<evidence type="ECO:0000313" key="2">
    <source>
        <dbReference type="EMBL" id="ARO14027.1"/>
    </source>
</evidence>
<dbReference type="Gene3D" id="3.10.180.10">
    <property type="entry name" value="2,3-Dihydroxybiphenyl 1,2-Dioxygenase, domain 1"/>
    <property type="match status" value="2"/>
</dbReference>
<reference evidence="2 3" key="1">
    <citation type="submission" date="2017-02" db="EMBL/GenBank/DDBJ databases">
        <title>Ketogulonicigenium robustum SPU B003 Genome sequencing and assembly.</title>
        <authorList>
            <person name="Li Y."/>
            <person name="Liu L."/>
            <person name="Wang C."/>
            <person name="Zhang M."/>
            <person name="Zhang T."/>
            <person name="Zhang Y."/>
        </authorList>
    </citation>
    <scope>NUCLEOTIDE SEQUENCE [LARGE SCALE GENOMIC DNA]</scope>
    <source>
        <strain evidence="2 3">SPU_B003</strain>
    </source>
</reference>
<dbReference type="InterPro" id="IPR004360">
    <property type="entry name" value="Glyas_Fos-R_dOase_dom"/>
</dbReference>
<accession>A0A1W6NYC6</accession>
<dbReference type="OrthoDB" id="9792626at2"/>
<dbReference type="STRING" id="92947.BVG79_00675"/>
<organism evidence="2 3">
    <name type="scientific">Ketogulonicigenium robustum</name>
    <dbReference type="NCBI Taxonomy" id="92947"/>
    <lineage>
        <taxon>Bacteria</taxon>
        <taxon>Pseudomonadati</taxon>
        <taxon>Pseudomonadota</taxon>
        <taxon>Alphaproteobacteria</taxon>
        <taxon>Rhodobacterales</taxon>
        <taxon>Roseobacteraceae</taxon>
        <taxon>Ketogulonicigenium</taxon>
    </lineage>
</organism>
<gene>
    <name evidence="2" type="primary">catE</name>
    <name evidence="2" type="ORF">BVG79_00675</name>
</gene>
<dbReference type="EMBL" id="CP019937">
    <property type="protein sequence ID" value="ARO14027.1"/>
    <property type="molecule type" value="Genomic_DNA"/>
</dbReference>
<sequence>MTISNQAPTFVGGVTLTVKDLPTVADYYRTLLNLETHSSDGAEVVLGADTPFLTLRGDKSAQNAGPRQSGLFHTAFLLPQRADLGRWVMHAIDKRIAVGGASDHGVSEAIYLTDPEGNGIEIYTDRAHADWPSQSDGSLDMYTEALNVQDLVQSAGNSRWAGIPQGSYIGHVHLQTAILSAAENFYAKALGFEVTTRYPGAIFYGSGGYHHHLASNIWNSRNSAPRTAHMTGLSEVRLLNQTPAVQAQMVAGLQAAGAEFAETDGAIRISDPSNTLFDIRVKEA</sequence>
<keyword evidence="3" id="KW-1185">Reference proteome</keyword>
<evidence type="ECO:0000313" key="3">
    <source>
        <dbReference type="Proteomes" id="UP000242447"/>
    </source>
</evidence>
<dbReference type="PANTHER" id="PTHR43279:SF1">
    <property type="entry name" value="CATECHOL-2,3-DIOXYGENASE"/>
    <property type="match status" value="1"/>
</dbReference>
<dbReference type="Proteomes" id="UP000242447">
    <property type="component" value="Chromosome"/>
</dbReference>
<dbReference type="RefSeq" id="WP_085785642.1">
    <property type="nucleotide sequence ID" value="NZ_CP019937.1"/>
</dbReference>
<dbReference type="InterPro" id="IPR029068">
    <property type="entry name" value="Glyas_Bleomycin-R_OHBP_Dase"/>
</dbReference>
<dbReference type="GO" id="GO:0051213">
    <property type="term" value="F:dioxygenase activity"/>
    <property type="evidence" value="ECO:0007669"/>
    <property type="project" value="UniProtKB-KW"/>
</dbReference>
<name>A0A1W6NYC6_9RHOB</name>
<evidence type="ECO:0000259" key="1">
    <source>
        <dbReference type="PROSITE" id="PS51819"/>
    </source>
</evidence>
<dbReference type="InterPro" id="IPR037523">
    <property type="entry name" value="VOC_core"/>
</dbReference>
<protein>
    <submittedName>
        <fullName evidence="2">Ring-cleavage extradiol dioxygenase</fullName>
    </submittedName>
</protein>
<feature type="domain" description="VOC" evidence="1">
    <location>
        <begin position="10"/>
        <end position="125"/>
    </location>
</feature>
<dbReference type="SUPFAM" id="SSF54593">
    <property type="entry name" value="Glyoxalase/Bleomycin resistance protein/Dihydroxybiphenyl dioxygenase"/>
    <property type="match status" value="2"/>
</dbReference>
<dbReference type="PROSITE" id="PS51819">
    <property type="entry name" value="VOC"/>
    <property type="match status" value="1"/>
</dbReference>
<dbReference type="KEGG" id="kro:BVG79_00675"/>
<proteinExistence type="predicted"/>
<dbReference type="Pfam" id="PF00903">
    <property type="entry name" value="Glyoxalase"/>
    <property type="match status" value="2"/>
</dbReference>
<keyword evidence="2" id="KW-0223">Dioxygenase</keyword>
<keyword evidence="2" id="KW-0560">Oxidoreductase</keyword>
<dbReference type="AlphaFoldDB" id="A0A1W6NYC6"/>
<dbReference type="PANTHER" id="PTHR43279">
    <property type="entry name" value="CATECHOL-2,3-DIOXYGENASE"/>
    <property type="match status" value="1"/>
</dbReference>